<dbReference type="EMBL" id="CAJVCH010343754">
    <property type="protein sequence ID" value="CAG7815414.1"/>
    <property type="molecule type" value="Genomic_DNA"/>
</dbReference>
<name>A0A8J2PIQ6_9HEXA</name>
<reference evidence="2" key="1">
    <citation type="submission" date="2021-06" db="EMBL/GenBank/DDBJ databases">
        <authorList>
            <person name="Hodson N. C."/>
            <person name="Mongue J. A."/>
            <person name="Jaron S. K."/>
        </authorList>
    </citation>
    <scope>NUCLEOTIDE SEQUENCE</scope>
</reference>
<organism evidence="2 3">
    <name type="scientific">Allacma fusca</name>
    <dbReference type="NCBI Taxonomy" id="39272"/>
    <lineage>
        <taxon>Eukaryota</taxon>
        <taxon>Metazoa</taxon>
        <taxon>Ecdysozoa</taxon>
        <taxon>Arthropoda</taxon>
        <taxon>Hexapoda</taxon>
        <taxon>Collembola</taxon>
        <taxon>Symphypleona</taxon>
        <taxon>Sminthuridae</taxon>
        <taxon>Allacma</taxon>
    </lineage>
</organism>
<feature type="region of interest" description="Disordered" evidence="1">
    <location>
        <begin position="1"/>
        <end position="49"/>
    </location>
</feature>
<evidence type="ECO:0000256" key="1">
    <source>
        <dbReference type="SAM" id="MobiDB-lite"/>
    </source>
</evidence>
<evidence type="ECO:0000313" key="3">
    <source>
        <dbReference type="Proteomes" id="UP000708208"/>
    </source>
</evidence>
<proteinExistence type="predicted"/>
<gene>
    <name evidence="2" type="ORF">AFUS01_LOCUS26097</name>
</gene>
<comment type="caution">
    <text evidence="2">The sequence shown here is derived from an EMBL/GenBank/DDBJ whole genome shotgun (WGS) entry which is preliminary data.</text>
</comment>
<feature type="non-terminal residue" evidence="2">
    <location>
        <position position="1"/>
    </location>
</feature>
<evidence type="ECO:0000313" key="2">
    <source>
        <dbReference type="EMBL" id="CAG7815414.1"/>
    </source>
</evidence>
<dbReference type="AlphaFoldDB" id="A0A8J2PIQ6"/>
<accession>A0A8J2PIQ6</accession>
<sequence>NGGVTAKKPIESGEPGSARNGSALNNKNGVILNSSVSSNGTTQVYQRHW</sequence>
<feature type="compositionally biased region" description="Polar residues" evidence="1">
    <location>
        <begin position="19"/>
        <end position="49"/>
    </location>
</feature>
<keyword evidence="3" id="KW-1185">Reference proteome</keyword>
<dbReference type="OrthoDB" id="434092at2759"/>
<protein>
    <submittedName>
        <fullName evidence="2">Uncharacterized protein</fullName>
    </submittedName>
</protein>
<dbReference type="Proteomes" id="UP000708208">
    <property type="component" value="Unassembled WGS sequence"/>
</dbReference>